<dbReference type="RefSeq" id="XP_068364601.1">
    <property type="nucleotide sequence ID" value="XM_068500586.1"/>
</dbReference>
<organism evidence="2 3">
    <name type="scientific">Tritrichomonas foetus</name>
    <dbReference type="NCBI Taxonomy" id="1144522"/>
    <lineage>
        <taxon>Eukaryota</taxon>
        <taxon>Metamonada</taxon>
        <taxon>Parabasalia</taxon>
        <taxon>Tritrichomonadida</taxon>
        <taxon>Tritrichomonadidae</taxon>
        <taxon>Tritrichomonas</taxon>
    </lineage>
</organism>
<gene>
    <name evidence="2" type="ORF">TRFO_19105</name>
</gene>
<protein>
    <recommendedName>
        <fullName evidence="4">Mannosyltransferase</fullName>
    </recommendedName>
</protein>
<dbReference type="GeneID" id="94835290"/>
<evidence type="ECO:0000313" key="2">
    <source>
        <dbReference type="EMBL" id="OHT11465.1"/>
    </source>
</evidence>
<feature type="transmembrane region" description="Helical" evidence="1">
    <location>
        <begin position="375"/>
        <end position="394"/>
    </location>
</feature>
<proteinExistence type="predicted"/>
<evidence type="ECO:0008006" key="4">
    <source>
        <dbReference type="Google" id="ProtNLM"/>
    </source>
</evidence>
<feature type="transmembrane region" description="Helical" evidence="1">
    <location>
        <begin position="171"/>
        <end position="187"/>
    </location>
</feature>
<keyword evidence="1" id="KW-0812">Transmembrane</keyword>
<dbReference type="AlphaFoldDB" id="A0A1J4KJF1"/>
<keyword evidence="1" id="KW-1133">Transmembrane helix</keyword>
<evidence type="ECO:0000256" key="1">
    <source>
        <dbReference type="SAM" id="Phobius"/>
    </source>
</evidence>
<dbReference type="EMBL" id="MLAK01000587">
    <property type="protein sequence ID" value="OHT11465.1"/>
    <property type="molecule type" value="Genomic_DNA"/>
</dbReference>
<sequence length="414" mass="49326">MFLNIFGRTPKEINQMKLGRRREPNTDYAHIAWSSVYPISGHEEIYQFTIDDIIIIAVSIFTTLAVWFSFRYYSLFAYMFRFWDASEIYASYKLSSNMTLRYNDPYQKIYKVHYQYFLNPLPLPRSVFRIFYYLSFGKAKIAQFLFTLTFSTLSALIFRRLLIVYEINKSPLFSSIIFCMFPVRHLLFKSLPTYDEFFFTLILLSFLFYRMDYQIPLLITILAACLTRFEGIILFLVFFTCNVIAVDFKGILFYGAPCFLTFLFYTIQYPNFTNFIIPNWHDSKDSFKFSCYHHFFELRKAISNLRVIHSSEMVWFPGIFGALLLLYQSLPLSLFCFFYSIFLSFIKSKDLHRFAIPIHVISILIGFDFCLSQPMMKFVISCLIPVFFLGELYYCGYQIRSHLCPDELIYYLYN</sequence>
<feature type="transmembrane region" description="Helical" evidence="1">
    <location>
        <begin position="217"/>
        <end position="239"/>
    </location>
</feature>
<reference evidence="2" key="1">
    <citation type="submission" date="2016-10" db="EMBL/GenBank/DDBJ databases">
        <authorList>
            <person name="Benchimol M."/>
            <person name="Almeida L.G."/>
            <person name="Vasconcelos A.T."/>
            <person name="Perreira-Neves A."/>
            <person name="Rosa I.A."/>
            <person name="Tasca T."/>
            <person name="Bogo M.R."/>
            <person name="de Souza W."/>
        </authorList>
    </citation>
    <scope>NUCLEOTIDE SEQUENCE [LARGE SCALE GENOMIC DNA]</scope>
    <source>
        <strain evidence="2">K</strain>
    </source>
</reference>
<keyword evidence="1" id="KW-0472">Membrane</keyword>
<dbReference type="Proteomes" id="UP000179807">
    <property type="component" value="Unassembled WGS sequence"/>
</dbReference>
<comment type="caution">
    <text evidence="2">The sequence shown here is derived from an EMBL/GenBank/DDBJ whole genome shotgun (WGS) entry which is preliminary data.</text>
</comment>
<evidence type="ECO:0000313" key="3">
    <source>
        <dbReference type="Proteomes" id="UP000179807"/>
    </source>
</evidence>
<accession>A0A1J4KJF1</accession>
<feature type="transmembrane region" description="Helical" evidence="1">
    <location>
        <begin position="251"/>
        <end position="269"/>
    </location>
</feature>
<name>A0A1J4KJF1_9EUKA</name>
<feature type="transmembrane region" description="Helical" evidence="1">
    <location>
        <begin position="314"/>
        <end position="339"/>
    </location>
</feature>
<feature type="transmembrane region" description="Helical" evidence="1">
    <location>
        <begin position="53"/>
        <end position="73"/>
    </location>
</feature>
<dbReference type="VEuPathDB" id="TrichDB:TRFO_19105"/>
<feature type="transmembrane region" description="Helical" evidence="1">
    <location>
        <begin position="144"/>
        <end position="165"/>
    </location>
</feature>
<keyword evidence="3" id="KW-1185">Reference proteome</keyword>